<dbReference type="InterPro" id="IPR017853">
    <property type="entry name" value="GH"/>
</dbReference>
<keyword evidence="5" id="KW-0326">Glycosidase</keyword>
<evidence type="ECO:0000256" key="2">
    <source>
        <dbReference type="ARBA" id="ARBA00005336"/>
    </source>
</evidence>
<dbReference type="GO" id="GO:0005975">
    <property type="term" value="P:carbohydrate metabolic process"/>
    <property type="evidence" value="ECO:0007669"/>
    <property type="project" value="InterPro"/>
</dbReference>
<evidence type="ECO:0000259" key="7">
    <source>
        <dbReference type="Pfam" id="PF00933"/>
    </source>
</evidence>
<dbReference type="SUPFAM" id="SSF52279">
    <property type="entry name" value="Beta-D-glucan exohydrolase, C-terminal domain"/>
    <property type="match status" value="1"/>
</dbReference>
<feature type="signal peptide" evidence="6">
    <location>
        <begin position="1"/>
        <end position="20"/>
    </location>
</feature>
<dbReference type="InterPro" id="IPR036881">
    <property type="entry name" value="Glyco_hydro_3_C_sf"/>
</dbReference>
<evidence type="ECO:0000256" key="4">
    <source>
        <dbReference type="ARBA" id="ARBA00022801"/>
    </source>
</evidence>
<feature type="domain" description="Glycoside hydrolase family 3 N-terminal" evidence="7">
    <location>
        <begin position="80"/>
        <end position="372"/>
    </location>
</feature>
<dbReference type="Gene3D" id="3.20.20.300">
    <property type="entry name" value="Glycoside hydrolase, family 3, N-terminal domain"/>
    <property type="match status" value="1"/>
</dbReference>
<comment type="similarity">
    <text evidence="2">Belongs to the glycosyl hydrolase 3 family.</text>
</comment>
<dbReference type="PANTHER" id="PTHR30480:SF13">
    <property type="entry name" value="BETA-HEXOSAMINIDASE"/>
    <property type="match status" value="1"/>
</dbReference>
<dbReference type="EMBL" id="BAZW01000018">
    <property type="protein sequence ID" value="GAO30152.1"/>
    <property type="molecule type" value="Genomic_DNA"/>
</dbReference>
<keyword evidence="4" id="KW-0378">Hydrolase</keyword>
<comment type="caution">
    <text evidence="8">The sequence shown here is derived from an EMBL/GenBank/DDBJ whole genome shotgun (WGS) entry which is preliminary data.</text>
</comment>
<dbReference type="PROSITE" id="PS00775">
    <property type="entry name" value="GLYCOSYL_HYDROL_F3"/>
    <property type="match status" value="1"/>
</dbReference>
<dbReference type="InterPro" id="IPR001764">
    <property type="entry name" value="Glyco_hydro_3_N"/>
</dbReference>
<dbReference type="GO" id="GO:0004563">
    <property type="term" value="F:beta-N-acetylhexosaminidase activity"/>
    <property type="evidence" value="ECO:0007669"/>
    <property type="project" value="UniProtKB-EC"/>
</dbReference>
<dbReference type="AlphaFoldDB" id="A0A0E9LX50"/>
<name>A0A0E9LX50_9BACT</name>
<evidence type="ECO:0000256" key="5">
    <source>
        <dbReference type="ARBA" id="ARBA00023295"/>
    </source>
</evidence>
<proteinExistence type="inferred from homology"/>
<evidence type="ECO:0000313" key="9">
    <source>
        <dbReference type="Proteomes" id="UP000032900"/>
    </source>
</evidence>
<dbReference type="Gene3D" id="3.40.50.1700">
    <property type="entry name" value="Glycoside hydrolase family 3 C-terminal domain"/>
    <property type="match status" value="1"/>
</dbReference>
<dbReference type="EC" id="3.2.1.52" evidence="3"/>
<evidence type="ECO:0000313" key="8">
    <source>
        <dbReference type="EMBL" id="GAO30152.1"/>
    </source>
</evidence>
<sequence>MRHFFIVFLLLTGLVFLAHCQPTPANGIVDEPEPPLTVGLIYDSAAQWVDSVYSGLSESERIAQLFWLAVEQPDNGTSFELLKGQVAKHQPGGILLFRMSPQRAVGVIETLQSVSKLPLLVSIDGEWGLGMRMPEVRSFPYAMTLGAIQDDSLIYRMGLEIARQFSVLGIHVNMAPVADVNSNPNNPVIGHRSFGELPDHVARKSVAYMKGLQDGGVMAVGKHFPGHGDTSTDSHKTLPVVHHSRELLDSTDLVPFKAMIDAGLWGIMTAHVEVPSLDNRRGLPASFSDSVVTGLLRQQLGFNGLVITDAVNMQGAKTMGPPGKVDVLALAAGNDIVEFTEDLAGGIAAVQKALADSLMTRANLEDKCRRALAFKYWLTRHPSPSKMNKQNLDSLLNAPSALDLNQQLSDAALTVLVNDHMLPMVGVPGEYACIVVGQAPVIALQMQQQGLPVYQLSTSDPAAFDRVLQSMEPYPGYVVVIADSQWGRRAVNHSGRNQLIRLAAQHPSLVVFMGNAYHLSPWRGLEKASGLVISYQNSREAQQAVLKLLNGEIGANGRLPVSVKNWFEAGSGIVVSE</sequence>
<dbReference type="InterPro" id="IPR050226">
    <property type="entry name" value="NagZ_Beta-hexosaminidase"/>
</dbReference>
<evidence type="ECO:0000256" key="6">
    <source>
        <dbReference type="SAM" id="SignalP"/>
    </source>
</evidence>
<feature type="chain" id="PRO_5002428706" description="beta-N-acetylhexosaminidase" evidence="6">
    <location>
        <begin position="21"/>
        <end position="577"/>
    </location>
</feature>
<comment type="catalytic activity">
    <reaction evidence="1">
        <text>Hydrolysis of terminal non-reducing N-acetyl-D-hexosamine residues in N-acetyl-beta-D-hexosaminides.</text>
        <dbReference type="EC" id="3.2.1.52"/>
    </reaction>
</comment>
<accession>A0A0E9LX50</accession>
<dbReference type="InterPro" id="IPR036962">
    <property type="entry name" value="Glyco_hydro_3_N_sf"/>
</dbReference>
<dbReference type="OrthoDB" id="9805821at2"/>
<gene>
    <name evidence="8" type="ORF">JCM15548_12405</name>
</gene>
<reference evidence="8 9" key="1">
    <citation type="journal article" date="2015" name="Microbes Environ.">
        <title>Distribution and evolution of nitrogen fixation genes in the phylum bacteroidetes.</title>
        <authorList>
            <person name="Inoue J."/>
            <person name="Oshima K."/>
            <person name="Suda W."/>
            <person name="Sakamoto M."/>
            <person name="Iino T."/>
            <person name="Noda S."/>
            <person name="Hongoh Y."/>
            <person name="Hattori M."/>
            <person name="Ohkuma M."/>
        </authorList>
    </citation>
    <scope>NUCLEOTIDE SEQUENCE [LARGE SCALE GENOMIC DNA]</scope>
    <source>
        <strain evidence="8">JCM 15548</strain>
    </source>
</reference>
<evidence type="ECO:0000256" key="3">
    <source>
        <dbReference type="ARBA" id="ARBA00012663"/>
    </source>
</evidence>
<dbReference type="SUPFAM" id="SSF51445">
    <property type="entry name" value="(Trans)glycosidases"/>
    <property type="match status" value="1"/>
</dbReference>
<protein>
    <recommendedName>
        <fullName evidence="3">beta-N-acetylhexosaminidase</fullName>
        <ecNumber evidence="3">3.2.1.52</ecNumber>
    </recommendedName>
</protein>
<dbReference type="RefSeq" id="WP_062124920.1">
    <property type="nucleotide sequence ID" value="NZ_BAZW01000018.1"/>
</dbReference>
<dbReference type="GO" id="GO:0009254">
    <property type="term" value="P:peptidoglycan turnover"/>
    <property type="evidence" value="ECO:0007669"/>
    <property type="project" value="TreeGrafter"/>
</dbReference>
<keyword evidence="6" id="KW-0732">Signal</keyword>
<dbReference type="Pfam" id="PF00933">
    <property type="entry name" value="Glyco_hydro_3"/>
    <property type="match status" value="1"/>
</dbReference>
<dbReference type="Proteomes" id="UP000032900">
    <property type="component" value="Unassembled WGS sequence"/>
</dbReference>
<dbReference type="InterPro" id="IPR019800">
    <property type="entry name" value="Glyco_hydro_3_AS"/>
</dbReference>
<dbReference type="PANTHER" id="PTHR30480">
    <property type="entry name" value="BETA-HEXOSAMINIDASE-RELATED"/>
    <property type="match status" value="1"/>
</dbReference>
<evidence type="ECO:0000256" key="1">
    <source>
        <dbReference type="ARBA" id="ARBA00001231"/>
    </source>
</evidence>
<dbReference type="PRINTS" id="PR00133">
    <property type="entry name" value="GLHYDRLASE3"/>
</dbReference>
<keyword evidence="9" id="KW-1185">Reference proteome</keyword>
<organism evidence="8 9">
    <name type="scientific">Geofilum rubicundum JCM 15548</name>
    <dbReference type="NCBI Taxonomy" id="1236989"/>
    <lineage>
        <taxon>Bacteria</taxon>
        <taxon>Pseudomonadati</taxon>
        <taxon>Bacteroidota</taxon>
        <taxon>Bacteroidia</taxon>
        <taxon>Marinilabiliales</taxon>
        <taxon>Marinilabiliaceae</taxon>
        <taxon>Geofilum</taxon>
    </lineage>
</organism>
<dbReference type="STRING" id="1236989.JCM15548_12405"/>